<dbReference type="PANTHER" id="PTHR34305">
    <property type="entry name" value="EXPRESSED PROTEIN"/>
    <property type="match status" value="1"/>
</dbReference>
<evidence type="ECO:0000313" key="3">
    <source>
        <dbReference type="Proteomes" id="UP001163846"/>
    </source>
</evidence>
<evidence type="ECO:0000259" key="1">
    <source>
        <dbReference type="Pfam" id="PF18717"/>
    </source>
</evidence>
<reference evidence="2" key="1">
    <citation type="submission" date="2022-08" db="EMBL/GenBank/DDBJ databases">
        <authorList>
            <consortium name="DOE Joint Genome Institute"/>
            <person name="Min B."/>
            <person name="Riley R."/>
            <person name="Sierra-Patev S."/>
            <person name="Naranjo-Ortiz M."/>
            <person name="Looney B."/>
            <person name="Konkel Z."/>
            <person name="Slot J.C."/>
            <person name="Sakamoto Y."/>
            <person name="Steenwyk J.L."/>
            <person name="Rokas A."/>
            <person name="Carro J."/>
            <person name="Camarero S."/>
            <person name="Ferreira P."/>
            <person name="Molpeceres G."/>
            <person name="Ruiz-Duenas F.J."/>
            <person name="Serrano A."/>
            <person name="Henrissat B."/>
            <person name="Drula E."/>
            <person name="Hughes K.W."/>
            <person name="Mata J.L."/>
            <person name="Ishikawa N.K."/>
            <person name="Vargas-Isla R."/>
            <person name="Ushijima S."/>
            <person name="Smith C.A."/>
            <person name="Ahrendt S."/>
            <person name="Andreopoulos W."/>
            <person name="He G."/>
            <person name="Labutti K."/>
            <person name="Lipzen A."/>
            <person name="Ng V."/>
            <person name="Sandor L."/>
            <person name="Barry K."/>
            <person name="Martinez A.T."/>
            <person name="Xiao Y."/>
            <person name="Gibbons J.G."/>
            <person name="Terashima K."/>
            <person name="Hibbett D.S."/>
            <person name="Grigoriev I.V."/>
        </authorList>
    </citation>
    <scope>NUCLEOTIDE SEQUENCE</scope>
    <source>
        <strain evidence="2">TFB9207</strain>
    </source>
</reference>
<protein>
    <recommendedName>
        <fullName evidence="1">HMG domain-containing protein</fullName>
    </recommendedName>
</protein>
<name>A0AA38U3R0_9AGAR</name>
<evidence type="ECO:0000313" key="2">
    <source>
        <dbReference type="EMBL" id="KAJ3831676.1"/>
    </source>
</evidence>
<keyword evidence="3" id="KW-1185">Reference proteome</keyword>
<dbReference type="EMBL" id="MU807305">
    <property type="protein sequence ID" value="KAJ3831676.1"/>
    <property type="molecule type" value="Genomic_DNA"/>
</dbReference>
<dbReference type="AlphaFoldDB" id="A0AA38U3R0"/>
<gene>
    <name evidence="2" type="ORF">F5878DRAFT_647435</name>
</gene>
<sequence length="924" mass="104424">MTLKQTRSHSIQTRRLTALRQRALCLQWIDASKGLPGHRRHFRAFPFTFEASSVDDAGGCMKRFTYDDHGPVQSLRRDLQEQDEFVPYPLRMDHGEAGGSTSPTKNAHPRVYKKSRCRVHHNHFTEKVQPPPVQNETTSINFGAEPLNEVDIGEVSNDIGNEQEVVMKNVDNGGYDDDIYAESVQEGNIGFKLIGGGMYMVEGWSSAAKEGTAMRRAAKELIFVCMCPNGSMNCIHQRYYKRTWGSLSDDTWIEEGTKARVIRFDFFSLGDDEGRAIHRFSVGKGGDTTSIYGRVLVEYEGTYNGEGRWKCTKDGARCTHINAARKYLRQGLGELGNDSDSDGEEQEDVFNERDGVDVANQIMRKGDTAISYLPISPPVWCLISTDVELYEQPPPLRSVPSLLALTEGSCACIDGSRALYDQANPKIVRECTVYMLTRSYRTHIELQQCPQCPKSRRQYIGPETRLMGLFNFNNSSLFSHELLDEYTSAFTSSETPFDPWVVQVKRRYSLNNGEGARFVNGGLFREAWFAYARLMKLEGDKSCALCGENPENVIWDGVTLAYGKKHLENRCEGGPEKDKEQRKDSTTECKLECAGIQEYLDSINTSLGNLFNAHLGEAVLTENGKWKPKQRFKNFFEITVNRESLLVLQAFNAKPCQETASQLVCIPAVYHIVREDWKGGNSVTLRGVCLWLYQRAFEVFTLVMKGVTSPIPMLTSKGDSKDWETTGSCYGMPVIRRRPRYPGIANDGHVDVNNNRGGTCSKYYESYGKRKLTGGIMVCWCTHSICYGFHCIPESEGRNDVFSAMITRWEKAPKRVIYDFACSLGPYCMTREPGFFADTKFMIDVFHAYGHTRCSSASFVKSYMEVDSTLAGVNSSAAECGNSGIRRIRKSVSYMKQGHAIIYTWVFLSVWNRMKMRRMEKVLT</sequence>
<dbReference type="PANTHER" id="PTHR34305:SF1">
    <property type="entry name" value="SWIM-TYPE DOMAIN-CONTAINING PROTEIN"/>
    <property type="match status" value="1"/>
</dbReference>
<proteinExistence type="predicted"/>
<accession>A0AA38U3R0</accession>
<organism evidence="2 3">
    <name type="scientific">Lentinula raphanica</name>
    <dbReference type="NCBI Taxonomy" id="153919"/>
    <lineage>
        <taxon>Eukaryota</taxon>
        <taxon>Fungi</taxon>
        <taxon>Dikarya</taxon>
        <taxon>Basidiomycota</taxon>
        <taxon>Agaricomycotina</taxon>
        <taxon>Agaricomycetes</taxon>
        <taxon>Agaricomycetidae</taxon>
        <taxon>Agaricales</taxon>
        <taxon>Marasmiineae</taxon>
        <taxon>Omphalotaceae</taxon>
        <taxon>Lentinula</taxon>
    </lineage>
</organism>
<dbReference type="Proteomes" id="UP001163846">
    <property type="component" value="Unassembled WGS sequence"/>
</dbReference>
<dbReference type="Pfam" id="PF18717">
    <property type="entry name" value="CxC4"/>
    <property type="match status" value="1"/>
</dbReference>
<feature type="domain" description="HMG" evidence="1">
    <location>
        <begin position="398"/>
        <end position="531"/>
    </location>
</feature>
<comment type="caution">
    <text evidence="2">The sequence shown here is derived from an EMBL/GenBank/DDBJ whole genome shotgun (WGS) entry which is preliminary data.</text>
</comment>
<dbReference type="InterPro" id="IPR040648">
    <property type="entry name" value="HMGXB3_CxC4"/>
</dbReference>